<dbReference type="GO" id="GO:0004867">
    <property type="term" value="F:serine-type endopeptidase inhibitor activity"/>
    <property type="evidence" value="ECO:0007669"/>
    <property type="project" value="UniProtKB-KW"/>
</dbReference>
<gene>
    <name evidence="5" type="ORF">SORBI_3003G356850</name>
</gene>
<feature type="compositionally biased region" description="Polar residues" evidence="4">
    <location>
        <begin position="28"/>
        <end position="39"/>
    </location>
</feature>
<organism evidence="5 6">
    <name type="scientific">Sorghum bicolor</name>
    <name type="common">Sorghum</name>
    <name type="synonym">Sorghum vulgare</name>
    <dbReference type="NCBI Taxonomy" id="4558"/>
    <lineage>
        <taxon>Eukaryota</taxon>
        <taxon>Viridiplantae</taxon>
        <taxon>Streptophyta</taxon>
        <taxon>Embryophyta</taxon>
        <taxon>Tracheophyta</taxon>
        <taxon>Spermatophyta</taxon>
        <taxon>Magnoliopsida</taxon>
        <taxon>Liliopsida</taxon>
        <taxon>Poales</taxon>
        <taxon>Poaceae</taxon>
        <taxon>PACMAD clade</taxon>
        <taxon>Panicoideae</taxon>
        <taxon>Andropogonodae</taxon>
        <taxon>Andropogoneae</taxon>
        <taxon>Sorghinae</taxon>
        <taxon>Sorghum</taxon>
    </lineage>
</organism>
<dbReference type="InterPro" id="IPR036354">
    <property type="entry name" value="Prot_inh_pot1_sf"/>
</dbReference>
<dbReference type="PANTHER" id="PTHR33091">
    <property type="entry name" value="PROTEIN, PUTATIVE, EXPRESSED-RELATED"/>
    <property type="match status" value="1"/>
</dbReference>
<dbReference type="GO" id="GO:0009611">
    <property type="term" value="P:response to wounding"/>
    <property type="evidence" value="ECO:0007669"/>
    <property type="project" value="InterPro"/>
</dbReference>
<evidence type="ECO:0000313" key="5">
    <source>
        <dbReference type="EMBL" id="OQU87859.1"/>
    </source>
</evidence>
<keyword evidence="3" id="KW-0722">Serine protease inhibitor</keyword>
<dbReference type="InterPro" id="IPR000864">
    <property type="entry name" value="Prot_inh_pot1"/>
</dbReference>
<dbReference type="Gene3D" id="3.30.10.10">
    <property type="entry name" value="Trypsin Inhibitor V, subunit A"/>
    <property type="match status" value="1"/>
</dbReference>
<dbReference type="OMA" id="LLTMCYC"/>
<reference evidence="6" key="2">
    <citation type="journal article" date="2018" name="Plant J.">
        <title>The Sorghum bicolor reference genome: improved assembly, gene annotations, a transcriptome atlas, and signatures of genome organization.</title>
        <authorList>
            <person name="McCormick R.F."/>
            <person name="Truong S.K."/>
            <person name="Sreedasyam A."/>
            <person name="Jenkins J."/>
            <person name="Shu S."/>
            <person name="Sims D."/>
            <person name="Kennedy M."/>
            <person name="Amirebrahimi M."/>
            <person name="Weers B.D."/>
            <person name="McKinley B."/>
            <person name="Mattison A."/>
            <person name="Morishige D.T."/>
            <person name="Grimwood J."/>
            <person name="Schmutz J."/>
            <person name="Mullet J.E."/>
        </authorList>
    </citation>
    <scope>NUCLEOTIDE SEQUENCE [LARGE SCALE GENOMIC DNA]</scope>
    <source>
        <strain evidence="6">cv. BTx623</strain>
    </source>
</reference>
<protein>
    <submittedName>
        <fullName evidence="5">Uncharacterized protein</fullName>
    </submittedName>
</protein>
<evidence type="ECO:0000256" key="2">
    <source>
        <dbReference type="ARBA" id="ARBA00022690"/>
    </source>
</evidence>
<feature type="region of interest" description="Disordered" evidence="4">
    <location>
        <begin position="16"/>
        <end position="55"/>
    </location>
</feature>
<sequence length="122" mass="13930">MGVFFFKLQKGTFKVHSTKKREERPRHPSSTRATKSATIRRQQQQQPRTSRPADGLRYYGWSWPKVVGLTASEAKSRIERDCPGVYCQVVSVNQLLTMCYCSGRVRLLVDRNGTVVKTPRVG</sequence>
<evidence type="ECO:0000313" key="6">
    <source>
        <dbReference type="Proteomes" id="UP000000768"/>
    </source>
</evidence>
<dbReference type="PANTHER" id="PTHR33091:SF29">
    <property type="entry name" value="SUBTILISIN INHIBITOR 1"/>
    <property type="match status" value="1"/>
</dbReference>
<dbReference type="Proteomes" id="UP000000768">
    <property type="component" value="Chromosome 3"/>
</dbReference>
<keyword evidence="6" id="KW-1185">Reference proteome</keyword>
<accession>A0A1W0W0F8</accession>
<evidence type="ECO:0000256" key="4">
    <source>
        <dbReference type="SAM" id="MobiDB-lite"/>
    </source>
</evidence>
<dbReference type="AlphaFoldDB" id="A0A1W0W0F8"/>
<comment type="similarity">
    <text evidence="1">Belongs to the protease inhibitor I13 (potato type I serine protease inhibitor) family.</text>
</comment>
<dbReference type="EMBL" id="CM000762">
    <property type="protein sequence ID" value="OQU87859.1"/>
    <property type="molecule type" value="Genomic_DNA"/>
</dbReference>
<evidence type="ECO:0000256" key="1">
    <source>
        <dbReference type="ARBA" id="ARBA00008210"/>
    </source>
</evidence>
<dbReference type="Gramene" id="OQU87859">
    <property type="protein sequence ID" value="OQU87859"/>
    <property type="gene ID" value="SORBI_3003G356850"/>
</dbReference>
<evidence type="ECO:0000256" key="3">
    <source>
        <dbReference type="ARBA" id="ARBA00022900"/>
    </source>
</evidence>
<reference evidence="5 6" key="1">
    <citation type="journal article" date="2009" name="Nature">
        <title>The Sorghum bicolor genome and the diversification of grasses.</title>
        <authorList>
            <person name="Paterson A.H."/>
            <person name="Bowers J.E."/>
            <person name="Bruggmann R."/>
            <person name="Dubchak I."/>
            <person name="Grimwood J."/>
            <person name="Gundlach H."/>
            <person name="Haberer G."/>
            <person name="Hellsten U."/>
            <person name="Mitros T."/>
            <person name="Poliakov A."/>
            <person name="Schmutz J."/>
            <person name="Spannagl M."/>
            <person name="Tang H."/>
            <person name="Wang X."/>
            <person name="Wicker T."/>
            <person name="Bharti A.K."/>
            <person name="Chapman J."/>
            <person name="Feltus F.A."/>
            <person name="Gowik U."/>
            <person name="Grigoriev I.V."/>
            <person name="Lyons E."/>
            <person name="Maher C.A."/>
            <person name="Martis M."/>
            <person name="Narechania A."/>
            <person name="Otillar R.P."/>
            <person name="Penning B.W."/>
            <person name="Salamov A.A."/>
            <person name="Wang Y."/>
            <person name="Zhang L."/>
            <person name="Carpita N.C."/>
            <person name="Freeling M."/>
            <person name="Gingle A.R."/>
            <person name="Hash C.T."/>
            <person name="Keller B."/>
            <person name="Klein P."/>
            <person name="Kresovich S."/>
            <person name="McCann M.C."/>
            <person name="Ming R."/>
            <person name="Peterson D.G."/>
            <person name="Mehboob-ur-Rahman"/>
            <person name="Ware D."/>
            <person name="Westhoff P."/>
            <person name="Mayer K.F."/>
            <person name="Messing J."/>
            <person name="Rokhsar D.S."/>
        </authorList>
    </citation>
    <scope>NUCLEOTIDE SEQUENCE [LARGE SCALE GENOMIC DNA]</scope>
    <source>
        <strain evidence="6">cv. BTx623</strain>
    </source>
</reference>
<keyword evidence="2" id="KW-0646">Protease inhibitor</keyword>
<dbReference type="SUPFAM" id="SSF54654">
    <property type="entry name" value="CI-2 family of serine protease inhibitors"/>
    <property type="match status" value="1"/>
</dbReference>
<dbReference type="InParanoid" id="A0A1W0W0F8"/>
<name>A0A1W0W0F8_SORBI</name>
<dbReference type="Pfam" id="PF00280">
    <property type="entry name" value="potato_inhibit"/>
    <property type="match status" value="1"/>
</dbReference>
<proteinExistence type="inferred from homology"/>